<sequence length="155" mass="17519">MFRDEKYKKSEYLQNLSAAHAIDEDALIWTWIEEICIDHRIKGDKMQWLECKELPFPVSITEKDISTGISEFTYNTRGGVNKTRGQRPQRKGLCISSAGSSGSSRTVLQRNLNLLHEASRTAIIWGASDSPIFKNLIDIDITKSNFNITEPVSGK</sequence>
<reference evidence="2" key="1">
    <citation type="journal article" date="2024" name="Gigascience">
        <title>Chromosome-level genome of the poultry shaft louse Menopon gallinae provides insight into the host-switching and adaptive evolution of parasitic lice.</title>
        <authorList>
            <person name="Xu Y."/>
            <person name="Ma L."/>
            <person name="Liu S."/>
            <person name="Liang Y."/>
            <person name="Liu Q."/>
            <person name="He Z."/>
            <person name="Tian L."/>
            <person name="Duan Y."/>
            <person name="Cai W."/>
            <person name="Li H."/>
            <person name="Song F."/>
        </authorList>
    </citation>
    <scope>NUCLEOTIDE SEQUENCE</scope>
    <source>
        <strain evidence="2">Cailab_2023a</strain>
    </source>
</reference>
<feature type="region of interest" description="Disordered" evidence="1">
    <location>
        <begin position="81"/>
        <end position="102"/>
    </location>
</feature>
<organism evidence="2">
    <name type="scientific">Menopon gallinae</name>
    <name type="common">poultry shaft louse</name>
    <dbReference type="NCBI Taxonomy" id="328185"/>
    <lineage>
        <taxon>Eukaryota</taxon>
        <taxon>Metazoa</taxon>
        <taxon>Ecdysozoa</taxon>
        <taxon>Arthropoda</taxon>
        <taxon>Hexapoda</taxon>
        <taxon>Insecta</taxon>
        <taxon>Pterygota</taxon>
        <taxon>Neoptera</taxon>
        <taxon>Paraneoptera</taxon>
        <taxon>Psocodea</taxon>
        <taxon>Troctomorpha</taxon>
        <taxon>Phthiraptera</taxon>
        <taxon>Amblycera</taxon>
        <taxon>Menoponidae</taxon>
        <taxon>Menopon</taxon>
    </lineage>
</organism>
<evidence type="ECO:0000256" key="1">
    <source>
        <dbReference type="SAM" id="MobiDB-lite"/>
    </source>
</evidence>
<name>A0AAW2IEM0_9NEOP</name>
<protein>
    <submittedName>
        <fullName evidence="2">Uncharacterized protein</fullName>
    </submittedName>
</protein>
<dbReference type="EMBL" id="JARGDH010000001">
    <property type="protein sequence ID" value="KAL0280812.1"/>
    <property type="molecule type" value="Genomic_DNA"/>
</dbReference>
<proteinExistence type="predicted"/>
<accession>A0AAW2IEM0</accession>
<gene>
    <name evidence="2" type="ORF">PYX00_001994</name>
</gene>
<comment type="caution">
    <text evidence="2">The sequence shown here is derived from an EMBL/GenBank/DDBJ whole genome shotgun (WGS) entry which is preliminary data.</text>
</comment>
<evidence type="ECO:0000313" key="2">
    <source>
        <dbReference type="EMBL" id="KAL0280812.1"/>
    </source>
</evidence>
<dbReference type="AlphaFoldDB" id="A0AAW2IEM0"/>